<feature type="region of interest" description="Disordered" evidence="1">
    <location>
        <begin position="1"/>
        <end position="25"/>
    </location>
</feature>
<reference evidence="2 3" key="1">
    <citation type="journal article" date="2023" name="bioRxiv">
        <title>High-quality genome assemblies of four members of thePodospora anserinaspecies complex.</title>
        <authorList>
            <person name="Ament-Velasquez S.L."/>
            <person name="Vogan A.A."/>
            <person name="Wallerman O."/>
            <person name="Hartmann F."/>
            <person name="Gautier V."/>
            <person name="Silar P."/>
            <person name="Giraud T."/>
            <person name="Johannesson H."/>
        </authorList>
    </citation>
    <scope>NUCLEOTIDE SEQUENCE [LARGE SCALE GENOMIC DNA]</scope>
    <source>
        <strain evidence="2 3">CBS 411.78</strain>
    </source>
</reference>
<evidence type="ECO:0000313" key="3">
    <source>
        <dbReference type="Proteomes" id="UP001326199"/>
    </source>
</evidence>
<comment type="caution">
    <text evidence="2">The sequence shown here is derived from an EMBL/GenBank/DDBJ whole genome shotgun (WGS) entry which is preliminary data.</text>
</comment>
<proteinExistence type="predicted"/>
<gene>
    <name evidence="2" type="ORF">QC763_0030490</name>
</gene>
<sequence>MEQKKAIETAEGKEYEKKKEKEKEKTIAGLTWAGTAGEVTVFTMVEAISFVPFILRPVGPPPSGRGREPAPEKAQLETSDAAVGRVPHQKLPCCGKTAQRMATG</sequence>
<feature type="region of interest" description="Disordered" evidence="1">
    <location>
        <begin position="57"/>
        <end position="87"/>
    </location>
</feature>
<name>A0ABR0HMB4_9PEZI</name>
<evidence type="ECO:0000256" key="1">
    <source>
        <dbReference type="SAM" id="MobiDB-lite"/>
    </source>
</evidence>
<dbReference type="GeneID" id="87925494"/>
<evidence type="ECO:0000313" key="2">
    <source>
        <dbReference type="EMBL" id="KAK4669242.1"/>
    </source>
</evidence>
<dbReference type="Proteomes" id="UP001326199">
    <property type="component" value="Unassembled WGS sequence"/>
</dbReference>
<keyword evidence="3" id="KW-1185">Reference proteome</keyword>
<dbReference type="EMBL" id="JAFFHB010000002">
    <property type="protein sequence ID" value="KAK4669242.1"/>
    <property type="molecule type" value="Genomic_DNA"/>
</dbReference>
<accession>A0ABR0HMB4</accession>
<protein>
    <submittedName>
        <fullName evidence="2">Uncharacterized protein</fullName>
    </submittedName>
</protein>
<feature type="compositionally biased region" description="Basic and acidic residues" evidence="1">
    <location>
        <begin position="65"/>
        <end position="75"/>
    </location>
</feature>
<organism evidence="2 3">
    <name type="scientific">Podospora pseudopauciseta</name>
    <dbReference type="NCBI Taxonomy" id="2093780"/>
    <lineage>
        <taxon>Eukaryota</taxon>
        <taxon>Fungi</taxon>
        <taxon>Dikarya</taxon>
        <taxon>Ascomycota</taxon>
        <taxon>Pezizomycotina</taxon>
        <taxon>Sordariomycetes</taxon>
        <taxon>Sordariomycetidae</taxon>
        <taxon>Sordariales</taxon>
        <taxon>Podosporaceae</taxon>
        <taxon>Podospora</taxon>
    </lineage>
</organism>
<dbReference type="RefSeq" id="XP_062767913.1">
    <property type="nucleotide sequence ID" value="XM_062905514.1"/>
</dbReference>